<dbReference type="PROSITE" id="PS01127">
    <property type="entry name" value="EF_TS_2"/>
    <property type="match status" value="1"/>
</dbReference>
<evidence type="ECO:0000256" key="7">
    <source>
        <dbReference type="RuleBase" id="RU000642"/>
    </source>
</evidence>
<dbReference type="AlphaFoldDB" id="A0A6N7W958"/>
<dbReference type="PROSITE" id="PS01126">
    <property type="entry name" value="EF_TS_1"/>
    <property type="match status" value="1"/>
</dbReference>
<dbReference type="NCBIfam" id="TIGR00116">
    <property type="entry name" value="tsf"/>
    <property type="match status" value="1"/>
</dbReference>
<reference evidence="10 11" key="1">
    <citation type="submission" date="2019-08" db="EMBL/GenBank/DDBJ databases">
        <title>In-depth cultivation of the pig gut microbiome towards novel bacterial diversity and tailored functional studies.</title>
        <authorList>
            <person name="Wylensek D."/>
            <person name="Hitch T.C.A."/>
            <person name="Clavel T."/>
        </authorList>
    </citation>
    <scope>NUCLEOTIDE SEQUENCE [LARGE SCALE GENOMIC DNA]</scope>
    <source>
        <strain evidence="10 11">WB03_NA08</strain>
    </source>
</reference>
<evidence type="ECO:0000259" key="9">
    <source>
        <dbReference type="Pfam" id="PF00889"/>
    </source>
</evidence>
<dbReference type="SUPFAM" id="SSF46934">
    <property type="entry name" value="UBA-like"/>
    <property type="match status" value="1"/>
</dbReference>
<dbReference type="Proteomes" id="UP000470875">
    <property type="component" value="Unassembled WGS sequence"/>
</dbReference>
<dbReference type="CDD" id="cd14275">
    <property type="entry name" value="UBA_EF-Ts"/>
    <property type="match status" value="1"/>
</dbReference>
<dbReference type="Gene3D" id="3.30.479.20">
    <property type="entry name" value="Elongation factor Ts, dimerisation domain"/>
    <property type="match status" value="2"/>
</dbReference>
<organism evidence="10 11">
    <name type="scientific">Scrofimicrobium canadense</name>
    <dbReference type="NCBI Taxonomy" id="2652290"/>
    <lineage>
        <taxon>Bacteria</taxon>
        <taxon>Bacillati</taxon>
        <taxon>Actinomycetota</taxon>
        <taxon>Actinomycetes</taxon>
        <taxon>Actinomycetales</taxon>
        <taxon>Actinomycetaceae</taxon>
        <taxon>Scrofimicrobium</taxon>
    </lineage>
</organism>
<evidence type="ECO:0000256" key="3">
    <source>
        <dbReference type="ARBA" id="ARBA00022768"/>
    </source>
</evidence>
<accession>A0A6N7W958</accession>
<dbReference type="GO" id="GO:0005737">
    <property type="term" value="C:cytoplasm"/>
    <property type="evidence" value="ECO:0007669"/>
    <property type="project" value="UniProtKB-SubCell"/>
</dbReference>
<evidence type="ECO:0000256" key="2">
    <source>
        <dbReference type="ARBA" id="ARBA00016956"/>
    </source>
</evidence>
<dbReference type="PANTHER" id="PTHR11741">
    <property type="entry name" value="ELONGATION FACTOR TS"/>
    <property type="match status" value="1"/>
</dbReference>
<evidence type="ECO:0000313" key="10">
    <source>
        <dbReference type="EMBL" id="MSS84688.1"/>
    </source>
</evidence>
<dbReference type="Gene3D" id="1.10.286.20">
    <property type="match status" value="1"/>
</dbReference>
<dbReference type="FunFam" id="1.10.8.10:FF:000001">
    <property type="entry name" value="Elongation factor Ts"/>
    <property type="match status" value="1"/>
</dbReference>
<dbReference type="InterPro" id="IPR018101">
    <property type="entry name" value="Transl_elong_Ts_CS"/>
</dbReference>
<sequence>MANFTAADVKALREETGAGMMDVKNALVEADGDKDKALEIIRLKGLKSLSKREGREATAGLIVAEVSEDGKNGVMIEVNSETDFVSKSQKFIDFANEVLAAAVAADAQDVEAVLAAPAGDGTVQDLVDNMGAVIGEKIGVRRIARVSGDNVGLYLHRTNPDLPPQLGVFVVTDENAKDVARDIAMHIAMYRPGWLDRDSVPAEVADKERDTLTKLTLQDGKPEAIVPKIVEGRMNAFYKENCLVDQDFAKDPSLTVGKVLAGKNGKVTEFVRYQVGA</sequence>
<evidence type="ECO:0000256" key="4">
    <source>
        <dbReference type="ARBA" id="ARBA00022917"/>
    </source>
</evidence>
<dbReference type="FunFam" id="1.10.286.20:FF:000001">
    <property type="entry name" value="Elongation factor Ts"/>
    <property type="match status" value="1"/>
</dbReference>
<dbReference type="InterPro" id="IPR001816">
    <property type="entry name" value="Transl_elong_EFTs/EF1B"/>
</dbReference>
<dbReference type="EMBL" id="VULO01000009">
    <property type="protein sequence ID" value="MSS84688.1"/>
    <property type="molecule type" value="Genomic_DNA"/>
</dbReference>
<dbReference type="SUPFAM" id="SSF54713">
    <property type="entry name" value="Elongation factor Ts (EF-Ts), dimerisation domain"/>
    <property type="match status" value="2"/>
</dbReference>
<evidence type="ECO:0000256" key="6">
    <source>
        <dbReference type="HAMAP-Rule" id="MF_00050"/>
    </source>
</evidence>
<comment type="similarity">
    <text evidence="1 6 7">Belongs to the EF-Ts family.</text>
</comment>
<comment type="function">
    <text evidence="5 6 7">Associates with the EF-Tu.GDP complex and induces the exchange of GDP to GTP. It remains bound to the aminoacyl-tRNA.EF-Tu.GTP complex up to the GTP hydrolysis stage on the ribosome.</text>
</comment>
<keyword evidence="6" id="KW-0963">Cytoplasm</keyword>
<evidence type="ECO:0000256" key="1">
    <source>
        <dbReference type="ARBA" id="ARBA00005532"/>
    </source>
</evidence>
<keyword evidence="11" id="KW-1185">Reference proteome</keyword>
<name>A0A6N7W958_9ACTO</name>
<keyword evidence="4 6" id="KW-0648">Protein biosynthesis</keyword>
<dbReference type="Gene3D" id="1.10.8.10">
    <property type="entry name" value="DNA helicase RuvA subunit, C-terminal domain"/>
    <property type="match status" value="1"/>
</dbReference>
<dbReference type="InterPro" id="IPR014039">
    <property type="entry name" value="Transl_elong_EFTs/EF1B_dimer"/>
</dbReference>
<dbReference type="HAMAP" id="MF_00050">
    <property type="entry name" value="EF_Ts"/>
    <property type="match status" value="1"/>
</dbReference>
<feature type="domain" description="Translation elongation factor EFTs/EF1B dimerisation" evidence="9">
    <location>
        <begin position="73"/>
        <end position="276"/>
    </location>
</feature>
<evidence type="ECO:0000256" key="5">
    <source>
        <dbReference type="ARBA" id="ARBA00025453"/>
    </source>
</evidence>
<dbReference type="RefSeq" id="WP_154545307.1">
    <property type="nucleotide sequence ID" value="NZ_VULO01000009.1"/>
</dbReference>
<evidence type="ECO:0000256" key="8">
    <source>
        <dbReference type="RuleBase" id="RU000643"/>
    </source>
</evidence>
<keyword evidence="3 6" id="KW-0251">Elongation factor</keyword>
<dbReference type="InterPro" id="IPR036402">
    <property type="entry name" value="EF-Ts_dimer_sf"/>
</dbReference>
<comment type="subcellular location">
    <subcellularLocation>
        <location evidence="6 8">Cytoplasm</location>
    </subcellularLocation>
</comment>
<gene>
    <name evidence="6" type="primary">tsf</name>
    <name evidence="10" type="ORF">FYJ24_07920</name>
</gene>
<comment type="caution">
    <text evidence="10">The sequence shown here is derived from an EMBL/GenBank/DDBJ whole genome shotgun (WGS) entry which is preliminary data.</text>
</comment>
<protein>
    <recommendedName>
        <fullName evidence="2 6">Elongation factor Ts</fullName>
        <shortName evidence="6">EF-Ts</shortName>
    </recommendedName>
</protein>
<feature type="region of interest" description="Involved in Mg(2+) ion dislocation from EF-Tu" evidence="6">
    <location>
        <begin position="82"/>
        <end position="85"/>
    </location>
</feature>
<proteinExistence type="inferred from homology"/>
<dbReference type="Pfam" id="PF00889">
    <property type="entry name" value="EF_TS"/>
    <property type="match status" value="1"/>
</dbReference>
<dbReference type="InterPro" id="IPR009060">
    <property type="entry name" value="UBA-like_sf"/>
</dbReference>
<dbReference type="GO" id="GO:0003746">
    <property type="term" value="F:translation elongation factor activity"/>
    <property type="evidence" value="ECO:0007669"/>
    <property type="project" value="UniProtKB-UniRule"/>
</dbReference>
<evidence type="ECO:0000313" key="11">
    <source>
        <dbReference type="Proteomes" id="UP000470875"/>
    </source>
</evidence>
<dbReference type="PANTHER" id="PTHR11741:SF0">
    <property type="entry name" value="ELONGATION FACTOR TS, MITOCHONDRIAL"/>
    <property type="match status" value="1"/>
</dbReference>